<dbReference type="AlphaFoldDB" id="A0A645CKD8"/>
<sequence length="65" mass="7406">MEGFNDILNGKEAALLLHSNYYTIMRKAKVGQIPSFKLGGKVLFRRSTIEGWIALKEKHSINEQN</sequence>
<dbReference type="EMBL" id="VSSQ01027921">
    <property type="protein sequence ID" value="MPM77399.1"/>
    <property type="molecule type" value="Genomic_DNA"/>
</dbReference>
<evidence type="ECO:0000259" key="1">
    <source>
        <dbReference type="Pfam" id="PF12728"/>
    </source>
</evidence>
<proteinExistence type="predicted"/>
<reference evidence="2" key="1">
    <citation type="submission" date="2019-08" db="EMBL/GenBank/DDBJ databases">
        <authorList>
            <person name="Kucharzyk K."/>
            <person name="Murdoch R.W."/>
            <person name="Higgins S."/>
            <person name="Loffler F."/>
        </authorList>
    </citation>
    <scope>NUCLEOTIDE SEQUENCE</scope>
</reference>
<gene>
    <name evidence="2" type="ORF">SDC9_124402</name>
</gene>
<name>A0A645CKD8_9ZZZZ</name>
<feature type="domain" description="Helix-turn-helix" evidence="1">
    <location>
        <begin position="9"/>
        <end position="54"/>
    </location>
</feature>
<comment type="caution">
    <text evidence="2">The sequence shown here is derived from an EMBL/GenBank/DDBJ whole genome shotgun (WGS) entry which is preliminary data.</text>
</comment>
<dbReference type="InterPro" id="IPR009061">
    <property type="entry name" value="DNA-bd_dom_put_sf"/>
</dbReference>
<dbReference type="Pfam" id="PF12728">
    <property type="entry name" value="HTH_17"/>
    <property type="match status" value="1"/>
</dbReference>
<dbReference type="InterPro" id="IPR041657">
    <property type="entry name" value="HTH_17"/>
</dbReference>
<protein>
    <recommendedName>
        <fullName evidence="1">Helix-turn-helix domain-containing protein</fullName>
    </recommendedName>
</protein>
<organism evidence="2">
    <name type="scientific">bioreactor metagenome</name>
    <dbReference type="NCBI Taxonomy" id="1076179"/>
    <lineage>
        <taxon>unclassified sequences</taxon>
        <taxon>metagenomes</taxon>
        <taxon>ecological metagenomes</taxon>
    </lineage>
</organism>
<evidence type="ECO:0000313" key="2">
    <source>
        <dbReference type="EMBL" id="MPM77399.1"/>
    </source>
</evidence>
<accession>A0A645CKD8</accession>
<dbReference type="SUPFAM" id="SSF46955">
    <property type="entry name" value="Putative DNA-binding domain"/>
    <property type="match status" value="1"/>
</dbReference>